<dbReference type="Proteomes" id="UP000612585">
    <property type="component" value="Unassembled WGS sequence"/>
</dbReference>
<dbReference type="GO" id="GO:0008610">
    <property type="term" value="P:lipid biosynthetic process"/>
    <property type="evidence" value="ECO:0007669"/>
    <property type="project" value="UniProtKB-ARBA"/>
</dbReference>
<dbReference type="GO" id="GO:0016020">
    <property type="term" value="C:membrane"/>
    <property type="evidence" value="ECO:0007669"/>
    <property type="project" value="TreeGrafter"/>
</dbReference>
<dbReference type="CDD" id="cd03506">
    <property type="entry name" value="Delta6-FADS-like"/>
    <property type="match status" value="1"/>
</dbReference>
<keyword evidence="1" id="KW-0812">Transmembrane</keyword>
<keyword evidence="1" id="KW-0472">Membrane</keyword>
<organism evidence="3 4">
    <name type="scientific">Virgisporangium aurantiacum</name>
    <dbReference type="NCBI Taxonomy" id="175570"/>
    <lineage>
        <taxon>Bacteria</taxon>
        <taxon>Bacillati</taxon>
        <taxon>Actinomycetota</taxon>
        <taxon>Actinomycetes</taxon>
        <taxon>Micromonosporales</taxon>
        <taxon>Micromonosporaceae</taxon>
        <taxon>Virgisporangium</taxon>
    </lineage>
</organism>
<feature type="transmembrane region" description="Helical" evidence="1">
    <location>
        <begin position="47"/>
        <end position="66"/>
    </location>
</feature>
<reference evidence="3" key="1">
    <citation type="submission" date="2021-01" db="EMBL/GenBank/DDBJ databases">
        <title>Whole genome shotgun sequence of Virgisporangium aurantiacum NBRC 16421.</title>
        <authorList>
            <person name="Komaki H."/>
            <person name="Tamura T."/>
        </authorList>
    </citation>
    <scope>NUCLEOTIDE SEQUENCE</scope>
    <source>
        <strain evidence="3">NBRC 16421</strain>
    </source>
</reference>
<sequence>MTALVPPTARPERGTVAGATQPRGSDFAELMRRVKAAGLLDRRRGYYWTRIVVTGGLLAAGWAAFVMVGDSWWQLAVAAFLAVVFTQIGFLGHDAGHRQIFTSKRANYVAGLLHGNLAIGLSFGWWVDKHNRHHANPNTEDKDPDLAIGALAFTTGQAVAKQGRVTRFIARRQRYLFVPLLLLEAVQLHVSSVQAVIGRGLRNRAWEATFLGLHAAGYLTVMLLVLPPVKAVVFVVVQQALFGLYLGCSFAPNHKGMPILAADDRSDFLRRQVLTSRNVRGTWLVDLALGGLNYQIEHHLFPSMPRPNLRRSQPIVRAFCEQRGVSYCETTLLRSYSQALHHLHDVGRPLRVTRR</sequence>
<dbReference type="InterPro" id="IPR012171">
    <property type="entry name" value="Fatty_acid_desaturase"/>
</dbReference>
<feature type="transmembrane region" description="Helical" evidence="1">
    <location>
        <begin position="105"/>
        <end position="126"/>
    </location>
</feature>
<dbReference type="PANTHER" id="PTHR19353:SF19">
    <property type="entry name" value="DELTA(5) FATTY ACID DESATURASE C-RELATED"/>
    <property type="match status" value="1"/>
</dbReference>
<dbReference type="EMBL" id="BOPG01000012">
    <property type="protein sequence ID" value="GIJ54471.1"/>
    <property type="molecule type" value="Genomic_DNA"/>
</dbReference>
<protein>
    <submittedName>
        <fullName evidence="3">Delta fatty acid desaturase</fullName>
    </submittedName>
</protein>
<proteinExistence type="predicted"/>
<dbReference type="PIRSF" id="PIRSF015921">
    <property type="entry name" value="FA_sphinglp_des"/>
    <property type="match status" value="1"/>
</dbReference>
<name>A0A8J3Z387_9ACTN</name>
<evidence type="ECO:0000313" key="4">
    <source>
        <dbReference type="Proteomes" id="UP000612585"/>
    </source>
</evidence>
<evidence type="ECO:0000259" key="2">
    <source>
        <dbReference type="Pfam" id="PF00487"/>
    </source>
</evidence>
<keyword evidence="4" id="KW-1185">Reference proteome</keyword>
<dbReference type="SUPFAM" id="SSF103473">
    <property type="entry name" value="MFS general substrate transporter"/>
    <property type="match status" value="1"/>
</dbReference>
<evidence type="ECO:0000313" key="3">
    <source>
        <dbReference type="EMBL" id="GIJ54471.1"/>
    </source>
</evidence>
<accession>A0A8J3Z387</accession>
<gene>
    <name evidence="3" type="ORF">Vau01_019870</name>
</gene>
<dbReference type="GO" id="GO:0016717">
    <property type="term" value="F:oxidoreductase activity, acting on paired donors, with oxidation of a pair of donors resulting in the reduction of molecular oxygen to two molecules of water"/>
    <property type="evidence" value="ECO:0007669"/>
    <property type="project" value="TreeGrafter"/>
</dbReference>
<dbReference type="InterPro" id="IPR005804">
    <property type="entry name" value="FA_desaturase_dom"/>
</dbReference>
<evidence type="ECO:0000256" key="1">
    <source>
        <dbReference type="SAM" id="Phobius"/>
    </source>
</evidence>
<comment type="caution">
    <text evidence="3">The sequence shown here is derived from an EMBL/GenBank/DDBJ whole genome shotgun (WGS) entry which is preliminary data.</text>
</comment>
<feature type="transmembrane region" description="Helical" evidence="1">
    <location>
        <begin position="72"/>
        <end position="93"/>
    </location>
</feature>
<dbReference type="AlphaFoldDB" id="A0A8J3Z387"/>
<dbReference type="InterPro" id="IPR036259">
    <property type="entry name" value="MFS_trans_sf"/>
</dbReference>
<keyword evidence="1" id="KW-1133">Transmembrane helix</keyword>
<dbReference type="PANTHER" id="PTHR19353">
    <property type="entry name" value="FATTY ACID DESATURASE 2"/>
    <property type="match status" value="1"/>
</dbReference>
<dbReference type="Pfam" id="PF00487">
    <property type="entry name" value="FA_desaturase"/>
    <property type="match status" value="1"/>
</dbReference>
<feature type="transmembrane region" description="Helical" evidence="1">
    <location>
        <begin position="217"/>
        <end position="237"/>
    </location>
</feature>
<feature type="domain" description="Fatty acid desaturase" evidence="2">
    <location>
        <begin position="71"/>
        <end position="330"/>
    </location>
</feature>